<keyword evidence="1" id="KW-0472">Membrane</keyword>
<keyword evidence="1" id="KW-0812">Transmembrane</keyword>
<gene>
    <name evidence="2" type="ORF">CU097_012228</name>
</gene>
<protein>
    <submittedName>
        <fullName evidence="2">Uncharacterized protein</fullName>
    </submittedName>
</protein>
<sequence length="240" mass="25967">MVDNHHKNITTHAIYASLSSNPTSKSEVAITHMPSSSTITTPSYVTTAIAATAATAASITSSIHTISSGLPTLITDTNEGETLLPLIGPLVGAIIGLGLLTFITLYCIQQMSKPRTKKETSWSSLNSIEQGPPPPVYTPVATPTPVKEKRLTADTLVDPSSFSMTMLKSQYSPQLALSPSLVAGELHHHQQEETIPPVPNHHHHHNTILSPSNTLIDPSDWMNQEKVEIYDPQLKLDKDN</sequence>
<evidence type="ECO:0000313" key="3">
    <source>
        <dbReference type="Proteomes" id="UP000252139"/>
    </source>
</evidence>
<name>A0A367JK33_RHIAZ</name>
<keyword evidence="1" id="KW-1133">Transmembrane helix</keyword>
<dbReference type="EMBL" id="PJQL01001144">
    <property type="protein sequence ID" value="RCH90297.1"/>
    <property type="molecule type" value="Genomic_DNA"/>
</dbReference>
<reference evidence="2 3" key="1">
    <citation type="journal article" date="2018" name="G3 (Bethesda)">
        <title>Phylogenetic and Phylogenomic Definition of Rhizopus Species.</title>
        <authorList>
            <person name="Gryganskyi A.P."/>
            <person name="Golan J."/>
            <person name="Dolatabadi S."/>
            <person name="Mondo S."/>
            <person name="Robb S."/>
            <person name="Idnurm A."/>
            <person name="Muszewska A."/>
            <person name="Steczkiewicz K."/>
            <person name="Masonjones S."/>
            <person name="Liao H.L."/>
            <person name="Gajdeczka M.T."/>
            <person name="Anike F."/>
            <person name="Vuek A."/>
            <person name="Anishchenko I.M."/>
            <person name="Voigt K."/>
            <person name="de Hoog G.S."/>
            <person name="Smith M.E."/>
            <person name="Heitman J."/>
            <person name="Vilgalys R."/>
            <person name="Stajich J.E."/>
        </authorList>
    </citation>
    <scope>NUCLEOTIDE SEQUENCE [LARGE SCALE GENOMIC DNA]</scope>
    <source>
        <strain evidence="2 3">CBS 357.93</strain>
    </source>
</reference>
<evidence type="ECO:0000313" key="2">
    <source>
        <dbReference type="EMBL" id="RCH90297.1"/>
    </source>
</evidence>
<dbReference type="Proteomes" id="UP000252139">
    <property type="component" value="Unassembled WGS sequence"/>
</dbReference>
<keyword evidence="3" id="KW-1185">Reference proteome</keyword>
<accession>A0A367JK33</accession>
<organism evidence="2 3">
    <name type="scientific">Rhizopus azygosporus</name>
    <name type="common">Rhizopus microsporus var. azygosporus</name>
    <dbReference type="NCBI Taxonomy" id="86630"/>
    <lineage>
        <taxon>Eukaryota</taxon>
        <taxon>Fungi</taxon>
        <taxon>Fungi incertae sedis</taxon>
        <taxon>Mucoromycota</taxon>
        <taxon>Mucoromycotina</taxon>
        <taxon>Mucoromycetes</taxon>
        <taxon>Mucorales</taxon>
        <taxon>Mucorineae</taxon>
        <taxon>Rhizopodaceae</taxon>
        <taxon>Rhizopus</taxon>
    </lineage>
</organism>
<comment type="caution">
    <text evidence="2">The sequence shown here is derived from an EMBL/GenBank/DDBJ whole genome shotgun (WGS) entry which is preliminary data.</text>
</comment>
<evidence type="ECO:0000256" key="1">
    <source>
        <dbReference type="SAM" id="Phobius"/>
    </source>
</evidence>
<proteinExistence type="predicted"/>
<dbReference type="AlphaFoldDB" id="A0A367JK33"/>
<dbReference type="OrthoDB" id="2282727at2759"/>
<feature type="transmembrane region" description="Helical" evidence="1">
    <location>
        <begin position="86"/>
        <end position="108"/>
    </location>
</feature>